<keyword evidence="7" id="KW-0249">Electron transport</keyword>
<comment type="subcellular location">
    <subcellularLocation>
        <location evidence="2">Membrane</location>
        <topology evidence="2">Multi-pass membrane protein</topology>
    </subcellularLocation>
</comment>
<reference evidence="15 16" key="1">
    <citation type="journal article" date="2013" name="Front. Plant Sci.">
        <title>The Reference Genome of the Halophytic Plant Eutrema salsugineum.</title>
        <authorList>
            <person name="Yang R."/>
            <person name="Jarvis D.E."/>
            <person name="Chen H."/>
            <person name="Beilstein M.A."/>
            <person name="Grimwood J."/>
            <person name="Jenkins J."/>
            <person name="Shu S."/>
            <person name="Prochnik S."/>
            <person name="Xin M."/>
            <person name="Ma C."/>
            <person name="Schmutz J."/>
            <person name="Wing R.A."/>
            <person name="Mitchell-Olds T."/>
            <person name="Schumaker K.S."/>
            <person name="Wang X."/>
        </authorList>
    </citation>
    <scope>NUCLEOTIDE SEQUENCE [LARGE SCALE GENOMIC DNA]</scope>
</reference>
<sequence>MKIFKYIGTVSFSIIFYLLSSAPPFVICSSIEVTIDNHSPSNLKSKGSLVQDKLSHQRINSIKLHGILLWASMGFLMPMGILFIRVANKANENGRKVKVFFYFHVIFQILALVLATTGAIMSLRTLENSFDNNHQRLGLALYAAMWLQFLTGVFKPSRGSKRRLRWFLLHWILGTIVSIVGIINIYTGIRAYHKKTSSSRDSSLWTILFTVQLSCLVFFYLFQDKWEHFQKQRVVLDDLGHHQSNDTNRRSNDQIIQVVTRNDHEQKVMAPQPCRKSNALRARERDREEEEEKKMEGEGETRKRVVVESLGWITESSIMPKKHRAIEGVGPSSIMELKAQLYKSQEEAKQTKDLTGSDAQYHRAKERIAAKDSFSAKNSGVEGRALKDKLELKAVKDGAVSYAALEKKAQLYEKLARGELSDEEAEEKYCVDFFRKGIEHGEDSRPSSTSNSSISAPPEDLKPDGEDDGSLFSTKFAGLGRAVGTADISQHVRMVREVHEEVNQAREKATELKQRRQEQATNRREKLKQAYLRKQLEKLKAQQQQPQ</sequence>
<dbReference type="STRING" id="72664.V4P7L9"/>
<comment type="cofactor">
    <cofactor evidence="1">
        <name>heme b</name>
        <dbReference type="ChEBI" id="CHEBI:60344"/>
    </cofactor>
</comment>
<dbReference type="Pfam" id="PF03188">
    <property type="entry name" value="Cytochrom_B561"/>
    <property type="match status" value="1"/>
</dbReference>
<dbReference type="GO" id="GO:0020037">
    <property type="term" value="F:heme binding"/>
    <property type="evidence" value="ECO:0007669"/>
    <property type="project" value="TreeGrafter"/>
</dbReference>
<proteinExistence type="predicted"/>
<dbReference type="Gramene" id="ESQ55581">
    <property type="protein sequence ID" value="ESQ55581"/>
    <property type="gene ID" value="EUTSA_v10024846mg"/>
</dbReference>
<keyword evidence="4" id="KW-0349">Heme</keyword>
<evidence type="ECO:0000256" key="1">
    <source>
        <dbReference type="ARBA" id="ARBA00001970"/>
    </source>
</evidence>
<feature type="transmembrane region" description="Helical" evidence="12">
    <location>
        <begin position="204"/>
        <end position="222"/>
    </location>
</feature>
<feature type="signal peptide" evidence="13">
    <location>
        <begin position="1"/>
        <end position="28"/>
    </location>
</feature>
<feature type="region of interest" description="Disordered" evidence="11">
    <location>
        <begin position="439"/>
        <end position="473"/>
    </location>
</feature>
<evidence type="ECO:0000313" key="15">
    <source>
        <dbReference type="EMBL" id="ESQ55581.1"/>
    </source>
</evidence>
<feature type="compositionally biased region" description="Low complexity" evidence="11">
    <location>
        <begin position="446"/>
        <end position="458"/>
    </location>
</feature>
<feature type="compositionally biased region" description="Basic and acidic residues" evidence="11">
    <location>
        <begin position="281"/>
        <end position="300"/>
    </location>
</feature>
<keyword evidence="16" id="KW-1185">Reference proteome</keyword>
<evidence type="ECO:0000256" key="7">
    <source>
        <dbReference type="ARBA" id="ARBA00022982"/>
    </source>
</evidence>
<organism evidence="15 16">
    <name type="scientific">Eutrema salsugineum</name>
    <name type="common">Saltwater cress</name>
    <name type="synonym">Sisymbrium salsugineum</name>
    <dbReference type="NCBI Taxonomy" id="72664"/>
    <lineage>
        <taxon>Eukaryota</taxon>
        <taxon>Viridiplantae</taxon>
        <taxon>Streptophyta</taxon>
        <taxon>Embryophyta</taxon>
        <taxon>Tracheophyta</taxon>
        <taxon>Spermatophyta</taxon>
        <taxon>Magnoliopsida</taxon>
        <taxon>eudicotyledons</taxon>
        <taxon>Gunneridae</taxon>
        <taxon>Pentapetalae</taxon>
        <taxon>rosids</taxon>
        <taxon>malvids</taxon>
        <taxon>Brassicales</taxon>
        <taxon>Brassicaceae</taxon>
        <taxon>Eutremeae</taxon>
        <taxon>Eutrema</taxon>
    </lineage>
</organism>
<evidence type="ECO:0000256" key="8">
    <source>
        <dbReference type="ARBA" id="ARBA00022989"/>
    </source>
</evidence>
<gene>
    <name evidence="15" type="ORF">EUTSA_v10024846mg</name>
</gene>
<dbReference type="eggNOG" id="KOG4293">
    <property type="taxonomic scope" value="Eukaryota"/>
</dbReference>
<dbReference type="CDD" id="cd08760">
    <property type="entry name" value="Cyt_b561_FRRS1_like"/>
    <property type="match status" value="1"/>
</dbReference>
<dbReference type="PANTHER" id="PTHR15422:SF42">
    <property type="entry name" value="CYTOCHROME B561 DOMAIN-CONTAINING PROTEIN"/>
    <property type="match status" value="1"/>
</dbReference>
<evidence type="ECO:0000256" key="5">
    <source>
        <dbReference type="ARBA" id="ARBA00022692"/>
    </source>
</evidence>
<evidence type="ECO:0000256" key="4">
    <source>
        <dbReference type="ARBA" id="ARBA00022617"/>
    </source>
</evidence>
<name>V4P7L9_EUTSA</name>
<keyword evidence="9" id="KW-0408">Iron</keyword>
<dbReference type="OMA" id="GIQHEDP"/>
<dbReference type="Proteomes" id="UP000030689">
    <property type="component" value="Unassembled WGS sequence"/>
</dbReference>
<dbReference type="EMBL" id="KI517384">
    <property type="protein sequence ID" value="ESQ55581.1"/>
    <property type="molecule type" value="Genomic_DNA"/>
</dbReference>
<dbReference type="PROSITE" id="PS50939">
    <property type="entry name" value="CYTOCHROME_B561"/>
    <property type="match status" value="1"/>
</dbReference>
<evidence type="ECO:0000256" key="3">
    <source>
        <dbReference type="ARBA" id="ARBA00022448"/>
    </source>
</evidence>
<feature type="region of interest" description="Disordered" evidence="11">
    <location>
        <begin position="266"/>
        <end position="300"/>
    </location>
</feature>
<evidence type="ECO:0000256" key="9">
    <source>
        <dbReference type="ARBA" id="ARBA00023004"/>
    </source>
</evidence>
<accession>V4P7L9</accession>
<dbReference type="InterPro" id="IPR006593">
    <property type="entry name" value="Cyt_b561/ferric_Rdtase_TM"/>
</dbReference>
<keyword evidence="6" id="KW-0479">Metal-binding</keyword>
<dbReference type="SMART" id="SM00665">
    <property type="entry name" value="B561"/>
    <property type="match status" value="1"/>
</dbReference>
<dbReference type="GO" id="GO:0140575">
    <property type="term" value="F:transmembrane monodehydroascorbate reductase activity"/>
    <property type="evidence" value="ECO:0007669"/>
    <property type="project" value="InterPro"/>
</dbReference>
<evidence type="ECO:0000256" key="13">
    <source>
        <dbReference type="SAM" id="SignalP"/>
    </source>
</evidence>
<evidence type="ECO:0000256" key="6">
    <source>
        <dbReference type="ARBA" id="ARBA00022723"/>
    </source>
</evidence>
<keyword evidence="3" id="KW-0813">Transport</keyword>
<keyword evidence="13" id="KW-0732">Signal</keyword>
<protein>
    <recommendedName>
        <fullName evidence="14">Cytochrome b561 domain-containing protein</fullName>
    </recommendedName>
</protein>
<evidence type="ECO:0000256" key="10">
    <source>
        <dbReference type="ARBA" id="ARBA00023136"/>
    </source>
</evidence>
<feature type="transmembrane region" description="Helical" evidence="12">
    <location>
        <begin position="67"/>
        <end position="87"/>
    </location>
</feature>
<evidence type="ECO:0000256" key="2">
    <source>
        <dbReference type="ARBA" id="ARBA00004141"/>
    </source>
</evidence>
<dbReference type="GO" id="GO:0016020">
    <property type="term" value="C:membrane"/>
    <property type="evidence" value="ECO:0007669"/>
    <property type="project" value="UniProtKB-SubCell"/>
</dbReference>
<dbReference type="Gene3D" id="1.20.120.1770">
    <property type="match status" value="1"/>
</dbReference>
<feature type="transmembrane region" description="Helical" evidence="12">
    <location>
        <begin position="135"/>
        <end position="154"/>
    </location>
</feature>
<dbReference type="GO" id="GO:0046872">
    <property type="term" value="F:metal ion binding"/>
    <property type="evidence" value="ECO:0007669"/>
    <property type="project" value="UniProtKB-KW"/>
</dbReference>
<dbReference type="AlphaFoldDB" id="V4P7L9"/>
<dbReference type="KEGG" id="eus:EUTSA_v10024846mg"/>
<feature type="transmembrane region" description="Helical" evidence="12">
    <location>
        <begin position="99"/>
        <end position="123"/>
    </location>
</feature>
<dbReference type="InterPro" id="IPR045150">
    <property type="entry name" value="CYB561D1/2"/>
</dbReference>
<evidence type="ECO:0000256" key="12">
    <source>
        <dbReference type="SAM" id="Phobius"/>
    </source>
</evidence>
<keyword evidence="8 12" id="KW-1133">Transmembrane helix</keyword>
<dbReference type="PANTHER" id="PTHR15422">
    <property type="entry name" value="OS05G0565100 PROTEIN"/>
    <property type="match status" value="1"/>
</dbReference>
<keyword evidence="10 12" id="KW-0472">Membrane</keyword>
<feature type="domain" description="Cytochrome b561" evidence="14">
    <location>
        <begin position="25"/>
        <end position="230"/>
    </location>
</feature>
<feature type="chain" id="PRO_5004723393" description="Cytochrome b561 domain-containing protein" evidence="13">
    <location>
        <begin position="29"/>
        <end position="547"/>
    </location>
</feature>
<feature type="transmembrane region" description="Helical" evidence="12">
    <location>
        <begin position="166"/>
        <end position="189"/>
    </location>
</feature>
<evidence type="ECO:0000313" key="16">
    <source>
        <dbReference type="Proteomes" id="UP000030689"/>
    </source>
</evidence>
<feature type="region of interest" description="Disordered" evidence="11">
    <location>
        <begin position="499"/>
        <end position="526"/>
    </location>
</feature>
<keyword evidence="5 12" id="KW-0812">Transmembrane</keyword>
<evidence type="ECO:0000256" key="11">
    <source>
        <dbReference type="SAM" id="MobiDB-lite"/>
    </source>
</evidence>
<evidence type="ECO:0000259" key="14">
    <source>
        <dbReference type="PROSITE" id="PS50939"/>
    </source>
</evidence>